<feature type="compositionally biased region" description="Polar residues" evidence="1">
    <location>
        <begin position="132"/>
        <end position="152"/>
    </location>
</feature>
<comment type="caution">
    <text evidence="2">The sequence shown here is derived from an EMBL/GenBank/DDBJ whole genome shotgun (WGS) entry which is preliminary data.</text>
</comment>
<dbReference type="AlphaFoldDB" id="A0AAV7KVY1"/>
<reference evidence="2" key="1">
    <citation type="journal article" date="2022" name="bioRxiv">
        <title>Sequencing and chromosome-scale assembly of the giantPleurodeles waltlgenome.</title>
        <authorList>
            <person name="Brown T."/>
            <person name="Elewa A."/>
            <person name="Iarovenko S."/>
            <person name="Subramanian E."/>
            <person name="Araus A.J."/>
            <person name="Petzold A."/>
            <person name="Susuki M."/>
            <person name="Suzuki K.-i.T."/>
            <person name="Hayashi T."/>
            <person name="Toyoda A."/>
            <person name="Oliveira C."/>
            <person name="Osipova E."/>
            <person name="Leigh N.D."/>
            <person name="Simon A."/>
            <person name="Yun M.H."/>
        </authorList>
    </citation>
    <scope>NUCLEOTIDE SEQUENCE</scope>
    <source>
        <strain evidence="2">20211129_DDA</strain>
        <tissue evidence="2">Liver</tissue>
    </source>
</reference>
<dbReference type="EMBL" id="JANPWB010000016">
    <property type="protein sequence ID" value="KAJ1083078.1"/>
    <property type="molecule type" value="Genomic_DNA"/>
</dbReference>
<proteinExistence type="predicted"/>
<gene>
    <name evidence="2" type="ORF">NDU88_003238</name>
</gene>
<evidence type="ECO:0000313" key="3">
    <source>
        <dbReference type="Proteomes" id="UP001066276"/>
    </source>
</evidence>
<feature type="compositionally biased region" description="Polar residues" evidence="1">
    <location>
        <begin position="13"/>
        <end position="47"/>
    </location>
</feature>
<dbReference type="Proteomes" id="UP001066276">
    <property type="component" value="Chromosome 12"/>
</dbReference>
<evidence type="ECO:0000256" key="1">
    <source>
        <dbReference type="SAM" id="MobiDB-lite"/>
    </source>
</evidence>
<feature type="region of interest" description="Disordered" evidence="1">
    <location>
        <begin position="1"/>
        <end position="78"/>
    </location>
</feature>
<sequence>MTRQSAECPPVQGPQSTPHTQDNQGPGVSGNGNTVQGTEAQGISDTVKTAVHQGEDRPGEPTFQEALTNVPGAYQRSQDKMVQSLTNMQENKQLQDVHHQEIREDLQARNTTMVSIAGVLVDRANIMSEWTAHQQAPTISQSTDQPTTSAAASEQEALPQDP</sequence>
<keyword evidence="3" id="KW-1185">Reference proteome</keyword>
<evidence type="ECO:0000313" key="2">
    <source>
        <dbReference type="EMBL" id="KAJ1083078.1"/>
    </source>
</evidence>
<organism evidence="2 3">
    <name type="scientific">Pleurodeles waltl</name>
    <name type="common">Iberian ribbed newt</name>
    <dbReference type="NCBI Taxonomy" id="8319"/>
    <lineage>
        <taxon>Eukaryota</taxon>
        <taxon>Metazoa</taxon>
        <taxon>Chordata</taxon>
        <taxon>Craniata</taxon>
        <taxon>Vertebrata</taxon>
        <taxon>Euteleostomi</taxon>
        <taxon>Amphibia</taxon>
        <taxon>Batrachia</taxon>
        <taxon>Caudata</taxon>
        <taxon>Salamandroidea</taxon>
        <taxon>Salamandridae</taxon>
        <taxon>Pleurodelinae</taxon>
        <taxon>Pleurodeles</taxon>
    </lineage>
</organism>
<feature type="region of interest" description="Disordered" evidence="1">
    <location>
        <begin position="132"/>
        <end position="162"/>
    </location>
</feature>
<accession>A0AAV7KVY1</accession>
<name>A0AAV7KVY1_PLEWA</name>
<protein>
    <submittedName>
        <fullName evidence="2">Uncharacterized protein</fullName>
    </submittedName>
</protein>